<accession>A0A2G9HHW9</accession>
<dbReference type="AlphaFoldDB" id="A0A2G9HHW9"/>
<sequence>METGRVYDDSRISNVSLKYETIPACASELNRKQSAYYNPHFPLQPFMLPPRNLSPSLSLSLSLSLCIILSLKFIRIHFSSASPSAE</sequence>
<proteinExistence type="predicted"/>
<protein>
    <submittedName>
        <fullName evidence="1">Uncharacterized protein</fullName>
    </submittedName>
</protein>
<comment type="caution">
    <text evidence="1">The sequence shown here is derived from an EMBL/GenBank/DDBJ whole genome shotgun (WGS) entry which is preliminary data.</text>
</comment>
<keyword evidence="2" id="KW-1185">Reference proteome</keyword>
<reference evidence="2" key="1">
    <citation type="journal article" date="2018" name="Gigascience">
        <title>Genome assembly of the Pink Ipe (Handroanthus impetiginosus, Bignoniaceae), a highly valued, ecologically keystone Neotropical timber forest tree.</title>
        <authorList>
            <person name="Silva-Junior O.B."/>
            <person name="Grattapaglia D."/>
            <person name="Novaes E."/>
            <person name="Collevatti R.G."/>
        </authorList>
    </citation>
    <scope>NUCLEOTIDE SEQUENCE [LARGE SCALE GENOMIC DNA]</scope>
    <source>
        <strain evidence="2">cv. UFG-1</strain>
    </source>
</reference>
<dbReference type="EMBL" id="NKXS01001755">
    <property type="protein sequence ID" value="PIN17023.1"/>
    <property type="molecule type" value="Genomic_DNA"/>
</dbReference>
<gene>
    <name evidence="1" type="ORF">CDL12_10328</name>
</gene>
<evidence type="ECO:0000313" key="1">
    <source>
        <dbReference type="EMBL" id="PIN17023.1"/>
    </source>
</evidence>
<name>A0A2G9HHW9_9LAMI</name>
<organism evidence="1 2">
    <name type="scientific">Handroanthus impetiginosus</name>
    <dbReference type="NCBI Taxonomy" id="429701"/>
    <lineage>
        <taxon>Eukaryota</taxon>
        <taxon>Viridiplantae</taxon>
        <taxon>Streptophyta</taxon>
        <taxon>Embryophyta</taxon>
        <taxon>Tracheophyta</taxon>
        <taxon>Spermatophyta</taxon>
        <taxon>Magnoliopsida</taxon>
        <taxon>eudicotyledons</taxon>
        <taxon>Gunneridae</taxon>
        <taxon>Pentapetalae</taxon>
        <taxon>asterids</taxon>
        <taxon>lamiids</taxon>
        <taxon>Lamiales</taxon>
        <taxon>Bignoniaceae</taxon>
        <taxon>Crescentiina</taxon>
        <taxon>Tabebuia alliance</taxon>
        <taxon>Handroanthus</taxon>
    </lineage>
</organism>
<dbReference type="Proteomes" id="UP000231279">
    <property type="component" value="Unassembled WGS sequence"/>
</dbReference>
<evidence type="ECO:0000313" key="2">
    <source>
        <dbReference type="Proteomes" id="UP000231279"/>
    </source>
</evidence>